<organism evidence="1 2">
    <name type="scientific">Micromonospora inaquosa</name>
    <dbReference type="NCBI Taxonomy" id="2203716"/>
    <lineage>
        <taxon>Bacteria</taxon>
        <taxon>Bacillati</taxon>
        <taxon>Actinomycetota</taxon>
        <taxon>Actinomycetes</taxon>
        <taxon>Micromonosporales</taxon>
        <taxon>Micromonosporaceae</taxon>
        <taxon>Micromonospora</taxon>
    </lineage>
</organism>
<sequence>MELFEAIRRDRRVDSLSIRALAERHGVHRRTVRQALDNADPLPRKTPVRRSARLDPLKRLIDAMLQADLDAPRKQRHTARRVLARLVDEHGVVDLSYSTVRDYVALRRPQIAAEAGRGLETAFVLQTHLPGAEAEVDFGDVWVRLAGVMTKCFLFTLRLSYSGKAVHRVFASQGQEAFIEGHLHAFAVLGGVPTG</sequence>
<evidence type="ECO:0000313" key="1">
    <source>
        <dbReference type="EMBL" id="RQW95331.1"/>
    </source>
</evidence>
<accession>A0A3N9W3L0</accession>
<proteinExistence type="predicted"/>
<gene>
    <name evidence="1" type="ORF">DLJ59_33100</name>
</gene>
<name>A0A3N9W3L0_9ACTN</name>
<keyword evidence="2" id="KW-1185">Reference proteome</keyword>
<dbReference type="PANTHER" id="PTHR35004:SF8">
    <property type="entry name" value="TRANSPOSASE RV3428C-RELATED"/>
    <property type="match status" value="1"/>
</dbReference>
<dbReference type="PANTHER" id="PTHR35004">
    <property type="entry name" value="TRANSPOSASE RV3428C-RELATED"/>
    <property type="match status" value="1"/>
</dbReference>
<comment type="caution">
    <text evidence="1">The sequence shown here is derived from an EMBL/GenBank/DDBJ whole genome shotgun (WGS) entry which is preliminary data.</text>
</comment>
<dbReference type="Proteomes" id="UP000282312">
    <property type="component" value="Unassembled WGS sequence"/>
</dbReference>
<dbReference type="EMBL" id="QGSZ01000363">
    <property type="protein sequence ID" value="RQW95331.1"/>
    <property type="molecule type" value="Genomic_DNA"/>
</dbReference>
<evidence type="ECO:0000313" key="2">
    <source>
        <dbReference type="Proteomes" id="UP000282312"/>
    </source>
</evidence>
<feature type="non-terminal residue" evidence="1">
    <location>
        <position position="195"/>
    </location>
</feature>
<dbReference type="AlphaFoldDB" id="A0A3N9W3L0"/>
<reference evidence="1 2" key="1">
    <citation type="submission" date="2018-05" db="EMBL/GenBank/DDBJ databases">
        <title>Micromonospora from Atacama Desert.</title>
        <authorList>
            <person name="Carro L."/>
            <person name="Goodfellow M."/>
            <person name="Klenk H.-P."/>
        </authorList>
    </citation>
    <scope>NUCLEOTIDE SEQUENCE [LARGE SCALE GENOMIC DNA]</scope>
    <source>
        <strain evidence="1 2">LB39</strain>
    </source>
</reference>
<protein>
    <submittedName>
        <fullName evidence="1">IS21 family transposase</fullName>
    </submittedName>
</protein>